<dbReference type="eggNOG" id="COG0507">
    <property type="taxonomic scope" value="Bacteria"/>
</dbReference>
<sequence length="1207" mass="128207">MKIYAGAASAARHYVEADRGRADDYYLSEGTGIARRYTAGDGRTQELAPLTGDAYEAWVAGLDPDTGTARGWLRTDGRAVRFVEVVVNGPKSWSLAAALHPDVADAYDAAQDRAATQVIGWLTEHATTRVGPRGGQVQVPVEVLEAVTVQHYTSRAGDPHRHLHLQVNARVFAAGGWRGLHTVGVRDSLAAINGIGHAAVACDPQFQAALAAHGYTLDGTGEIRELAQYVGAFSARAAQIERHRGRYEQEWIAAHPGEVPGPGLRRAWDARAWAEGRPDKVTPQPGADVTARWLAELAALGYRDTGRPVDLIPVPVGGVDRDGAVDRVLSLLAAERSAWNAADVRGEVEQLIAAAGVVVGAAVRLELAEDLTARTMARCVPLLDRDGVPEHIRAWTSQPVLDVEADLTDRFAARSARSMTDHQREPELPLAALARLDAGQAAAAASLAGDRPLVVIEGAAGAGKTTLLAATRDLLEAQGRRLTVVTPTLKAAKVAAAEVGTAAGSAAWLAFQHGWRWTDEGTWSRLAAGDAEPRTGGVYAGPEPGASLMPGDLLVVDEAGMLDQDTARAVLTLADEYGMRLALLGDRHQLAAVGRGGVLDLAAGQVDPAAHLTLQTVHRFTRTDQAGRTTPDVEYADLTLAMRTGAEPGAVFDTLAAREQIRLHVDPAALQEALAEVVAEHHRDGERVAVVVDTREQASDLNAAIRERLVADRRVDDVRVAVTGAGQRIGVGDRVATRRNVRDLGVANRDVWTVIAVGPGGELTVIPGDVTPADAVPAGVTRVRTGERVLPAGYVTSYVELAYASTAHGAQGDTVTAAHLVVGEHTGAASAYVGMTRGRTANTAHLIAADLAEARGQWIAVFGRDRADLGPGHAAAQAAAEAAGYAAPRPLEQVLADLRAAWTVEQRCSDRLAVLEPWCDALRQAVALEAAHGGELTRLEADHEQATRTAQRATQRVEVAAAVLAQAADRIRDGLLAAWDGERGAARAAARVVLDGPGRWGLKRAPVARASEQLAGWADRWRPHLPDLPTDAERLARVADRFDDRPALWRAFDTTAHRAAERDHHERHSLHAAAEAAGRVGEQARLALTDAHRRRQERLDPLGPIAWAPDPAGRLADLERHVATARHELAGAQARIGRLATEPALLGQPPDRLTVARKAWRGRRDTGHHRRPAVTPGPAGDRSGVPRPESERSGPRATPGAAPGLGR</sequence>
<gene>
    <name evidence="3" type="primary">trwC2</name>
    <name evidence="3" type="ordered locus">BLASA_2070</name>
</gene>
<dbReference type="STRING" id="1146883.BLASA_2070"/>
<dbReference type="InterPro" id="IPR027417">
    <property type="entry name" value="P-loop_NTPase"/>
</dbReference>
<dbReference type="EMBL" id="FO117623">
    <property type="protein sequence ID" value="CCG02981.1"/>
    <property type="molecule type" value="Genomic_DNA"/>
</dbReference>
<dbReference type="NCBIfam" id="NF041492">
    <property type="entry name" value="MobF"/>
    <property type="match status" value="1"/>
</dbReference>
<feature type="compositionally biased region" description="Basic residues" evidence="1">
    <location>
        <begin position="1160"/>
        <end position="1172"/>
    </location>
</feature>
<dbReference type="Proteomes" id="UP000007517">
    <property type="component" value="Chromosome"/>
</dbReference>
<evidence type="ECO:0000313" key="3">
    <source>
        <dbReference type="EMBL" id="CCG02981.1"/>
    </source>
</evidence>
<dbReference type="RefSeq" id="WP_014375864.1">
    <property type="nucleotide sequence ID" value="NC_016943.1"/>
</dbReference>
<dbReference type="Gene3D" id="3.40.50.300">
    <property type="entry name" value="P-loop containing nucleotide triphosphate hydrolases"/>
    <property type="match status" value="2"/>
</dbReference>
<dbReference type="Gene3D" id="2.30.30.940">
    <property type="match status" value="1"/>
</dbReference>
<accession>H6RRY7</accession>
<reference evidence="4" key="2">
    <citation type="submission" date="2012-02" db="EMBL/GenBank/DDBJ databases">
        <title>Complete genome sequence of Blastococcus saxobsidens strain DD2.</title>
        <authorList>
            <person name="Genoscope."/>
        </authorList>
    </citation>
    <scope>NUCLEOTIDE SEQUENCE [LARGE SCALE GENOMIC DNA]</scope>
    <source>
        <strain evidence="4">DD2</strain>
    </source>
</reference>
<dbReference type="SUPFAM" id="SSF52540">
    <property type="entry name" value="P-loop containing nucleoside triphosphate hydrolases"/>
    <property type="match status" value="1"/>
</dbReference>
<keyword evidence="4" id="KW-1185">Reference proteome</keyword>
<dbReference type="InterPro" id="IPR014862">
    <property type="entry name" value="TrwC"/>
</dbReference>
<proteinExistence type="predicted"/>
<dbReference type="Pfam" id="PF13604">
    <property type="entry name" value="AAA_30"/>
    <property type="match status" value="1"/>
</dbReference>
<name>H6RRY7_BLASD</name>
<dbReference type="CDD" id="cd18809">
    <property type="entry name" value="SF1_C_RecD"/>
    <property type="match status" value="1"/>
</dbReference>
<dbReference type="OrthoDB" id="4524286at2"/>
<feature type="domain" description="TrwC relaxase" evidence="2">
    <location>
        <begin position="8"/>
        <end position="299"/>
    </location>
</feature>
<evidence type="ECO:0000256" key="1">
    <source>
        <dbReference type="SAM" id="MobiDB-lite"/>
    </source>
</evidence>
<dbReference type="Pfam" id="PF08751">
    <property type="entry name" value="TrwC"/>
    <property type="match status" value="1"/>
</dbReference>
<dbReference type="KEGG" id="bsd:BLASA_2070"/>
<dbReference type="HOGENOM" id="CLU_007911_0_0_11"/>
<organism evidence="3 4">
    <name type="scientific">Blastococcus saxobsidens (strain DD2)</name>
    <dbReference type="NCBI Taxonomy" id="1146883"/>
    <lineage>
        <taxon>Bacteria</taxon>
        <taxon>Bacillati</taxon>
        <taxon>Actinomycetota</taxon>
        <taxon>Actinomycetes</taxon>
        <taxon>Geodermatophilales</taxon>
        <taxon>Geodermatophilaceae</taxon>
        <taxon>Blastococcus</taxon>
    </lineage>
</organism>
<dbReference type="SUPFAM" id="SSF55464">
    <property type="entry name" value="Origin of replication-binding domain, RBD-like"/>
    <property type="match status" value="1"/>
</dbReference>
<protein>
    <submittedName>
        <fullName evidence="3">Conjugative relaxase TrwC</fullName>
    </submittedName>
</protein>
<evidence type="ECO:0000313" key="4">
    <source>
        <dbReference type="Proteomes" id="UP000007517"/>
    </source>
</evidence>
<dbReference type="AlphaFoldDB" id="H6RRY7"/>
<feature type="region of interest" description="Disordered" evidence="1">
    <location>
        <begin position="1160"/>
        <end position="1207"/>
    </location>
</feature>
<evidence type="ECO:0000259" key="2">
    <source>
        <dbReference type="Pfam" id="PF08751"/>
    </source>
</evidence>
<reference evidence="3 4" key="1">
    <citation type="journal article" date="2012" name="J. Bacteriol.">
        <title>Genome Sequence of Blastococcus saxobsidens DD2, a Stone-Inhabiting Bacterium.</title>
        <authorList>
            <person name="Chouaia B."/>
            <person name="Crotti E."/>
            <person name="Brusetti L."/>
            <person name="Daffonchio D."/>
            <person name="Essoussi I."/>
            <person name="Nouioui I."/>
            <person name="Sbissi I."/>
            <person name="Ghodhbane-Gtari F."/>
            <person name="Gtari M."/>
            <person name="Vacherie B."/>
            <person name="Barbe V."/>
            <person name="Medigue C."/>
            <person name="Gury J."/>
            <person name="Pujic P."/>
            <person name="Normand P."/>
        </authorList>
    </citation>
    <scope>NUCLEOTIDE SEQUENCE [LARGE SCALE GENOMIC DNA]</scope>
    <source>
        <strain evidence="3 4">DD2</strain>
    </source>
</reference>